<dbReference type="InterPro" id="IPR013324">
    <property type="entry name" value="RNA_pol_sigma_r3/r4-like"/>
</dbReference>
<keyword evidence="4" id="KW-0804">Transcription</keyword>
<dbReference type="InterPro" id="IPR050239">
    <property type="entry name" value="Sigma-70_RNA_pol_init_factors"/>
</dbReference>
<evidence type="ECO:0000259" key="5">
    <source>
        <dbReference type="PROSITE" id="PS00716"/>
    </source>
</evidence>
<dbReference type="PANTHER" id="PTHR30603:SF47">
    <property type="entry name" value="RNA POLYMERASE SIGMA FACTOR SIGD, CHLOROPLASTIC"/>
    <property type="match status" value="1"/>
</dbReference>
<keyword evidence="3" id="KW-0238">DNA-binding</keyword>
<name>A0AAU7QSE6_9FLAO</name>
<gene>
    <name evidence="6" type="ORF">ABPD24_00025</name>
</gene>
<dbReference type="GO" id="GO:0006352">
    <property type="term" value="P:DNA-templated transcription initiation"/>
    <property type="evidence" value="ECO:0007669"/>
    <property type="project" value="InterPro"/>
</dbReference>
<dbReference type="InterPro" id="IPR036388">
    <property type="entry name" value="WH-like_DNA-bd_sf"/>
</dbReference>
<organism evidence="6">
    <name type="scientific">Candidatus Shikimatogenerans sp. AspAUS03</name>
    <dbReference type="NCBI Taxonomy" id="3158563"/>
    <lineage>
        <taxon>Bacteria</taxon>
        <taxon>Pseudomonadati</taxon>
        <taxon>Bacteroidota</taxon>
        <taxon>Flavobacteriia</taxon>
        <taxon>Flavobacteriales</taxon>
        <taxon>Candidatus Shikimatogenerans</taxon>
    </lineage>
</organism>
<dbReference type="Pfam" id="PF04542">
    <property type="entry name" value="Sigma70_r2"/>
    <property type="match status" value="1"/>
</dbReference>
<sequence length="289" mass="34164">MKKNNSILFKYLKDISNIPVLNYKEEKMLSQIIKKGNIKNASQKNIYNKEIAKQKLVTGNLKFVISIAKNYQNQGLSLLDLIIEGNLGLIKASTKFNYKKGFKFISYAVWWIKQSILQAVSNYSKSIKCPTNKIVFLNKINKIYSYLEQKYKRKPILSEIADKMKCKVSYIENIYKYHYKYLSLDAPLNEENENSNLYDVLKSEDLTNNDKLLNKSLRNDLKKCFKVLTSREKQIIILYFGLFDNSKLNFEEIAKFFNLTRERVRQIQIKSLSKIKNSKYIKNLYYYFN</sequence>
<dbReference type="InterPro" id="IPR013325">
    <property type="entry name" value="RNA_pol_sigma_r2"/>
</dbReference>
<dbReference type="SUPFAM" id="SSF88659">
    <property type="entry name" value="Sigma3 and sigma4 domains of RNA polymerase sigma factors"/>
    <property type="match status" value="2"/>
</dbReference>
<dbReference type="InterPro" id="IPR000943">
    <property type="entry name" value="RNA_pol_sigma70"/>
</dbReference>
<evidence type="ECO:0000313" key="6">
    <source>
        <dbReference type="EMBL" id="XBT18858.1"/>
    </source>
</evidence>
<dbReference type="PANTHER" id="PTHR30603">
    <property type="entry name" value="RNA POLYMERASE SIGMA FACTOR RPO"/>
    <property type="match status" value="1"/>
</dbReference>
<dbReference type="EMBL" id="CP157897">
    <property type="protein sequence ID" value="XBT18858.1"/>
    <property type="molecule type" value="Genomic_DNA"/>
</dbReference>
<dbReference type="InterPro" id="IPR007624">
    <property type="entry name" value="RNA_pol_sigma70_r3"/>
</dbReference>
<dbReference type="InterPro" id="IPR014284">
    <property type="entry name" value="RNA_pol_sigma-70_dom"/>
</dbReference>
<evidence type="ECO:0000256" key="1">
    <source>
        <dbReference type="ARBA" id="ARBA00023015"/>
    </source>
</evidence>
<keyword evidence="2" id="KW-0731">Sigma factor</keyword>
<keyword evidence="1" id="KW-0805">Transcription regulation</keyword>
<dbReference type="InterPro" id="IPR007630">
    <property type="entry name" value="RNA_pol_sigma70_r4"/>
</dbReference>
<dbReference type="GO" id="GO:0003677">
    <property type="term" value="F:DNA binding"/>
    <property type="evidence" value="ECO:0007669"/>
    <property type="project" value="UniProtKB-KW"/>
</dbReference>
<evidence type="ECO:0000256" key="2">
    <source>
        <dbReference type="ARBA" id="ARBA00023082"/>
    </source>
</evidence>
<evidence type="ECO:0000256" key="4">
    <source>
        <dbReference type="ARBA" id="ARBA00023163"/>
    </source>
</evidence>
<dbReference type="PRINTS" id="PR00046">
    <property type="entry name" value="SIGMA70FCT"/>
</dbReference>
<dbReference type="Gene3D" id="1.10.10.10">
    <property type="entry name" value="Winged helix-like DNA-binding domain superfamily/Winged helix DNA-binding domain"/>
    <property type="match status" value="2"/>
</dbReference>
<dbReference type="SUPFAM" id="SSF88946">
    <property type="entry name" value="Sigma2 domain of RNA polymerase sigma factors"/>
    <property type="match status" value="1"/>
</dbReference>
<dbReference type="Gene3D" id="1.10.601.10">
    <property type="entry name" value="RNA Polymerase Primary Sigma Factor"/>
    <property type="match status" value="1"/>
</dbReference>
<dbReference type="InterPro" id="IPR007627">
    <property type="entry name" value="RNA_pol_sigma70_r2"/>
</dbReference>
<dbReference type="AlphaFoldDB" id="A0AAU7QSE6"/>
<dbReference type="Pfam" id="PF04539">
    <property type="entry name" value="Sigma70_r3"/>
    <property type="match status" value="1"/>
</dbReference>
<accession>A0AAU7QSE6</accession>
<dbReference type="PROSITE" id="PS00716">
    <property type="entry name" value="SIGMA70_2"/>
    <property type="match status" value="1"/>
</dbReference>
<evidence type="ECO:0000256" key="3">
    <source>
        <dbReference type="ARBA" id="ARBA00023125"/>
    </source>
</evidence>
<protein>
    <submittedName>
        <fullName evidence="6">RNA polymerase sigma factor RpoD/SigA</fullName>
    </submittedName>
</protein>
<reference evidence="6" key="1">
    <citation type="submission" date="2024-06" db="EMBL/GenBank/DDBJ databases">
        <title>Diversity, functionality, and evolutionary history of bacterial symbionts in false click beetles (Coleoptera, Throscidae).</title>
        <authorList>
            <person name="Wierz J.C."/>
            <person name="Malm H."/>
            <person name="Kaltenpoth M."/>
            <person name="Engl T."/>
        </authorList>
    </citation>
    <scope>NUCLEOTIDE SEQUENCE</scope>
    <source>
        <strain evidence="6">AspAUS03</strain>
    </source>
</reference>
<dbReference type="Pfam" id="PF04545">
    <property type="entry name" value="Sigma70_r4"/>
    <property type="match status" value="1"/>
</dbReference>
<dbReference type="GO" id="GO:0016987">
    <property type="term" value="F:sigma factor activity"/>
    <property type="evidence" value="ECO:0007669"/>
    <property type="project" value="UniProtKB-KW"/>
</dbReference>
<feature type="domain" description="RNA polymerase sigma-70" evidence="5">
    <location>
        <begin position="249"/>
        <end position="275"/>
    </location>
</feature>
<dbReference type="CDD" id="cd06171">
    <property type="entry name" value="Sigma70_r4"/>
    <property type="match status" value="1"/>
</dbReference>
<proteinExistence type="predicted"/>
<dbReference type="NCBIfam" id="TIGR02937">
    <property type="entry name" value="sigma70-ECF"/>
    <property type="match status" value="1"/>
</dbReference>